<evidence type="ECO:0000313" key="2">
    <source>
        <dbReference type="EMBL" id="SVE51752.1"/>
    </source>
</evidence>
<name>A0A383E4J3_9ZZZZ</name>
<reference evidence="2" key="1">
    <citation type="submission" date="2018-05" db="EMBL/GenBank/DDBJ databases">
        <authorList>
            <person name="Lanie J.A."/>
            <person name="Ng W.-L."/>
            <person name="Kazmierczak K.M."/>
            <person name="Andrzejewski T.M."/>
            <person name="Davidsen T.M."/>
            <person name="Wayne K.J."/>
            <person name="Tettelin H."/>
            <person name="Glass J.I."/>
            <person name="Rusch D."/>
            <person name="Podicherti R."/>
            <person name="Tsui H.-C.T."/>
            <person name="Winkler M.E."/>
        </authorList>
    </citation>
    <scope>NUCLEOTIDE SEQUENCE</scope>
</reference>
<dbReference type="CDD" id="cd02947">
    <property type="entry name" value="TRX_family"/>
    <property type="match status" value="1"/>
</dbReference>
<gene>
    <name evidence="2" type="ORF">METZ01_LOCUS504606</name>
</gene>
<dbReference type="EMBL" id="UINC01222814">
    <property type="protein sequence ID" value="SVE51752.1"/>
    <property type="molecule type" value="Genomic_DNA"/>
</dbReference>
<protein>
    <recommendedName>
        <fullName evidence="1">Thioredoxin domain-containing protein</fullName>
    </recommendedName>
</protein>
<dbReference type="InterPro" id="IPR013766">
    <property type="entry name" value="Thioredoxin_domain"/>
</dbReference>
<accession>A0A383E4J3</accession>
<proteinExistence type="predicted"/>
<dbReference type="PANTHER" id="PTHR45663:SF11">
    <property type="entry name" value="GEO12009P1"/>
    <property type="match status" value="1"/>
</dbReference>
<sequence>VVVDLWVPWCGPYRQLAPILEGLEQERAGEFDLVKINIDENPQVVAA</sequence>
<dbReference type="GO" id="GO:0045454">
    <property type="term" value="P:cell redox homeostasis"/>
    <property type="evidence" value="ECO:0007669"/>
    <property type="project" value="TreeGrafter"/>
</dbReference>
<dbReference type="GO" id="GO:0005829">
    <property type="term" value="C:cytosol"/>
    <property type="evidence" value="ECO:0007669"/>
    <property type="project" value="TreeGrafter"/>
</dbReference>
<feature type="non-terminal residue" evidence="2">
    <location>
        <position position="47"/>
    </location>
</feature>
<dbReference type="Pfam" id="PF00085">
    <property type="entry name" value="Thioredoxin"/>
    <property type="match status" value="1"/>
</dbReference>
<dbReference type="AlphaFoldDB" id="A0A383E4J3"/>
<feature type="non-terminal residue" evidence="2">
    <location>
        <position position="1"/>
    </location>
</feature>
<dbReference type="Gene3D" id="3.40.30.10">
    <property type="entry name" value="Glutaredoxin"/>
    <property type="match status" value="1"/>
</dbReference>
<dbReference type="PANTHER" id="PTHR45663">
    <property type="entry name" value="GEO12009P1"/>
    <property type="match status" value="1"/>
</dbReference>
<dbReference type="InterPro" id="IPR036249">
    <property type="entry name" value="Thioredoxin-like_sf"/>
</dbReference>
<dbReference type="GO" id="GO:0015035">
    <property type="term" value="F:protein-disulfide reductase activity"/>
    <property type="evidence" value="ECO:0007669"/>
    <property type="project" value="TreeGrafter"/>
</dbReference>
<evidence type="ECO:0000259" key="1">
    <source>
        <dbReference type="Pfam" id="PF00085"/>
    </source>
</evidence>
<feature type="domain" description="Thioredoxin" evidence="1">
    <location>
        <begin position="1"/>
        <end position="46"/>
    </location>
</feature>
<organism evidence="2">
    <name type="scientific">marine metagenome</name>
    <dbReference type="NCBI Taxonomy" id="408172"/>
    <lineage>
        <taxon>unclassified sequences</taxon>
        <taxon>metagenomes</taxon>
        <taxon>ecological metagenomes</taxon>
    </lineage>
</organism>
<dbReference type="SUPFAM" id="SSF52833">
    <property type="entry name" value="Thioredoxin-like"/>
    <property type="match status" value="1"/>
</dbReference>